<evidence type="ECO:0000313" key="2">
    <source>
        <dbReference type="EMBL" id="CAF1305067.1"/>
    </source>
</evidence>
<evidence type="ECO:0000313" key="4">
    <source>
        <dbReference type="Proteomes" id="UP000663829"/>
    </source>
</evidence>
<proteinExistence type="predicted"/>
<comment type="caution">
    <text evidence="2">The sequence shown here is derived from an EMBL/GenBank/DDBJ whole genome shotgun (WGS) entry which is preliminary data.</text>
</comment>
<dbReference type="EMBL" id="CAJOBC010039469">
    <property type="protein sequence ID" value="CAF4136777.1"/>
    <property type="molecule type" value="Genomic_DNA"/>
</dbReference>
<evidence type="ECO:0000256" key="1">
    <source>
        <dbReference type="SAM" id="Phobius"/>
    </source>
</evidence>
<feature type="transmembrane region" description="Helical" evidence="1">
    <location>
        <begin position="165"/>
        <end position="185"/>
    </location>
</feature>
<feature type="transmembrane region" description="Helical" evidence="1">
    <location>
        <begin position="128"/>
        <end position="145"/>
    </location>
</feature>
<accession>A0A815E0P8</accession>
<protein>
    <submittedName>
        <fullName evidence="2">Uncharacterized protein</fullName>
    </submittedName>
</protein>
<evidence type="ECO:0000313" key="3">
    <source>
        <dbReference type="EMBL" id="CAF4136777.1"/>
    </source>
</evidence>
<feature type="transmembrane region" description="Helical" evidence="1">
    <location>
        <begin position="46"/>
        <end position="65"/>
    </location>
</feature>
<dbReference type="OrthoDB" id="10028245at2759"/>
<sequence length="234" mass="27677">MSITYLLKIIPMMVDTGFWLNSFISFERALIEYFNFHLYASRKRSLVSTFILIIIAVLTNLPDVIGSSKPNIKKISLIFGYIHRLVPWFLHVISSLFVLTNIARRKVYLSNQNNYWHVWFQQLSKHRYFFIPPIVCMSCHIPHIVYTKWVYNCIHFDYIASLRTYIGLTFLFVIPFTFTFLIYVSPSNIYMSEFRNSSLIGRSCLNIKRRYDQKRKSSLSETIITTRSTSIVSF</sequence>
<keyword evidence="1" id="KW-0472">Membrane</keyword>
<dbReference type="AlphaFoldDB" id="A0A815E0P8"/>
<keyword evidence="1" id="KW-0812">Transmembrane</keyword>
<dbReference type="EMBL" id="CAJNOQ010012662">
    <property type="protein sequence ID" value="CAF1305067.1"/>
    <property type="molecule type" value="Genomic_DNA"/>
</dbReference>
<organism evidence="2 4">
    <name type="scientific">Didymodactylos carnosus</name>
    <dbReference type="NCBI Taxonomy" id="1234261"/>
    <lineage>
        <taxon>Eukaryota</taxon>
        <taxon>Metazoa</taxon>
        <taxon>Spiralia</taxon>
        <taxon>Gnathifera</taxon>
        <taxon>Rotifera</taxon>
        <taxon>Eurotatoria</taxon>
        <taxon>Bdelloidea</taxon>
        <taxon>Philodinida</taxon>
        <taxon>Philodinidae</taxon>
        <taxon>Didymodactylos</taxon>
    </lineage>
</organism>
<gene>
    <name evidence="2" type="ORF">GPM918_LOCUS28714</name>
    <name evidence="3" type="ORF">SRO942_LOCUS29237</name>
</gene>
<name>A0A815E0P8_9BILA</name>
<dbReference type="Proteomes" id="UP000663829">
    <property type="component" value="Unassembled WGS sequence"/>
</dbReference>
<keyword evidence="1" id="KW-1133">Transmembrane helix</keyword>
<dbReference type="Proteomes" id="UP000681722">
    <property type="component" value="Unassembled WGS sequence"/>
</dbReference>
<keyword evidence="4" id="KW-1185">Reference proteome</keyword>
<reference evidence="2" key="1">
    <citation type="submission" date="2021-02" db="EMBL/GenBank/DDBJ databases">
        <authorList>
            <person name="Nowell W R."/>
        </authorList>
    </citation>
    <scope>NUCLEOTIDE SEQUENCE</scope>
</reference>
<feature type="transmembrane region" description="Helical" evidence="1">
    <location>
        <begin position="85"/>
        <end position="103"/>
    </location>
</feature>